<protein>
    <submittedName>
        <fullName evidence="6">Transcriptional regulator (AraC family) protein</fullName>
    </submittedName>
</protein>
<dbReference type="Pfam" id="PF12833">
    <property type="entry name" value="HTH_18"/>
    <property type="match status" value="1"/>
</dbReference>
<gene>
    <name evidence="6" type="ORF">C900_00912</name>
</gene>
<name>L8JV93_9BACT</name>
<comment type="caution">
    <text evidence="6">The sequence shown here is derived from an EMBL/GenBank/DDBJ whole genome shotgun (WGS) entry which is preliminary data.</text>
</comment>
<feature type="transmembrane region" description="Helical" evidence="4">
    <location>
        <begin position="31"/>
        <end position="50"/>
    </location>
</feature>
<keyword evidence="4" id="KW-0812">Transmembrane</keyword>
<feature type="transmembrane region" description="Helical" evidence="4">
    <location>
        <begin position="6"/>
        <end position="24"/>
    </location>
</feature>
<dbReference type="EMBL" id="AMZN01000014">
    <property type="protein sequence ID" value="ELR72951.1"/>
    <property type="molecule type" value="Genomic_DNA"/>
</dbReference>
<dbReference type="GO" id="GO:0043565">
    <property type="term" value="F:sequence-specific DNA binding"/>
    <property type="evidence" value="ECO:0007669"/>
    <property type="project" value="InterPro"/>
</dbReference>
<evidence type="ECO:0000256" key="1">
    <source>
        <dbReference type="ARBA" id="ARBA00023015"/>
    </source>
</evidence>
<dbReference type="PANTHER" id="PTHR43280">
    <property type="entry name" value="ARAC-FAMILY TRANSCRIPTIONAL REGULATOR"/>
    <property type="match status" value="1"/>
</dbReference>
<evidence type="ECO:0000259" key="5">
    <source>
        <dbReference type="PROSITE" id="PS01124"/>
    </source>
</evidence>
<dbReference type="Proteomes" id="UP000011135">
    <property type="component" value="Unassembled WGS sequence"/>
</dbReference>
<dbReference type="RefSeq" id="WP_009578614.1">
    <property type="nucleotide sequence ID" value="NZ_AMZN01000014.1"/>
</dbReference>
<dbReference type="InterPro" id="IPR009057">
    <property type="entry name" value="Homeodomain-like_sf"/>
</dbReference>
<feature type="transmembrane region" description="Helical" evidence="4">
    <location>
        <begin position="167"/>
        <end position="185"/>
    </location>
</feature>
<keyword evidence="4" id="KW-1133">Transmembrane helix</keyword>
<evidence type="ECO:0000256" key="4">
    <source>
        <dbReference type="SAM" id="Phobius"/>
    </source>
</evidence>
<feature type="domain" description="HTH araC/xylS-type" evidence="5">
    <location>
        <begin position="246"/>
        <end position="347"/>
    </location>
</feature>
<proteinExistence type="predicted"/>
<dbReference type="PATRIC" id="fig|1237149.3.peg.1145"/>
<dbReference type="AlphaFoldDB" id="L8JV93"/>
<evidence type="ECO:0000313" key="7">
    <source>
        <dbReference type="Proteomes" id="UP000011135"/>
    </source>
</evidence>
<evidence type="ECO:0000313" key="6">
    <source>
        <dbReference type="EMBL" id="ELR72951.1"/>
    </source>
</evidence>
<dbReference type="eggNOG" id="COG2207">
    <property type="taxonomic scope" value="Bacteria"/>
</dbReference>
<feature type="transmembrane region" description="Helical" evidence="4">
    <location>
        <begin position="94"/>
        <end position="115"/>
    </location>
</feature>
<dbReference type="InterPro" id="IPR018062">
    <property type="entry name" value="HTH_AraC-typ_CS"/>
</dbReference>
<reference evidence="6 7" key="1">
    <citation type="submission" date="2012-12" db="EMBL/GenBank/DDBJ databases">
        <title>Genome assembly of Fulvivirga imtechensis AK7.</title>
        <authorList>
            <person name="Nupur N."/>
            <person name="Khatri I."/>
            <person name="Kumar R."/>
            <person name="Subramanian S."/>
            <person name="Pinnaka A."/>
        </authorList>
    </citation>
    <scope>NUCLEOTIDE SEQUENCE [LARGE SCALE GENOMIC DNA]</scope>
    <source>
        <strain evidence="6 7">AK7</strain>
    </source>
</reference>
<dbReference type="PROSITE" id="PS00041">
    <property type="entry name" value="HTH_ARAC_FAMILY_1"/>
    <property type="match status" value="1"/>
</dbReference>
<keyword evidence="3" id="KW-0804">Transcription</keyword>
<dbReference type="PANTHER" id="PTHR43280:SF2">
    <property type="entry name" value="HTH-TYPE TRANSCRIPTIONAL REGULATOR EXSA"/>
    <property type="match status" value="1"/>
</dbReference>
<keyword evidence="7" id="KW-1185">Reference proteome</keyword>
<dbReference type="STRING" id="1237149.C900_00912"/>
<dbReference type="OrthoDB" id="5492415at2"/>
<dbReference type="PROSITE" id="PS01124">
    <property type="entry name" value="HTH_ARAC_FAMILY_2"/>
    <property type="match status" value="1"/>
</dbReference>
<evidence type="ECO:0000256" key="3">
    <source>
        <dbReference type="ARBA" id="ARBA00023163"/>
    </source>
</evidence>
<dbReference type="Gene3D" id="1.10.10.60">
    <property type="entry name" value="Homeodomain-like"/>
    <property type="match status" value="1"/>
</dbReference>
<organism evidence="6 7">
    <name type="scientific">Fulvivirga imtechensis AK7</name>
    <dbReference type="NCBI Taxonomy" id="1237149"/>
    <lineage>
        <taxon>Bacteria</taxon>
        <taxon>Pseudomonadati</taxon>
        <taxon>Bacteroidota</taxon>
        <taxon>Cytophagia</taxon>
        <taxon>Cytophagales</taxon>
        <taxon>Fulvivirgaceae</taxon>
        <taxon>Fulvivirga</taxon>
    </lineage>
</organism>
<dbReference type="SMART" id="SM00342">
    <property type="entry name" value="HTH_ARAC"/>
    <property type="match status" value="1"/>
</dbReference>
<dbReference type="InterPro" id="IPR018060">
    <property type="entry name" value="HTH_AraC"/>
</dbReference>
<accession>L8JV93</accession>
<keyword evidence="4" id="KW-0472">Membrane</keyword>
<keyword evidence="1" id="KW-0805">Transcription regulation</keyword>
<feature type="transmembrane region" description="Helical" evidence="4">
    <location>
        <begin position="62"/>
        <end position="82"/>
    </location>
</feature>
<sequence length="348" mass="41002">MTYLRFLLLAYGLLAIFISGGLFFQKSGYTYTFLSIFILLLGLDMLLFLYGTSALAHIYPQFYGRFYFVSGFCYGPVLYFHFRALLKDRQIRAYDLLHFLPLLVALGYYADIWILPDIARILYIQQHFVDRLMPVNYAIAIHILVYGIVFIVMIRKNYKLLDGRKKLYAVAICTIYFATAVLISWLTEYAASWRQFIVYYVVAFSIVFITGFILYREPRFLEQIARKYLSSSLSESDMKCIEIKMREQIERYQVFLQRDLTILKLGEIIKEKPHNISQTLSERINESFNDYINRHRITYAKNMLLSKEFTHYKIEAIAIESGFNNKVTFNKAFAKFTSQTPSSYRNQK</sequence>
<dbReference type="GO" id="GO:0003700">
    <property type="term" value="F:DNA-binding transcription factor activity"/>
    <property type="evidence" value="ECO:0007669"/>
    <property type="project" value="InterPro"/>
</dbReference>
<dbReference type="SUPFAM" id="SSF46689">
    <property type="entry name" value="Homeodomain-like"/>
    <property type="match status" value="1"/>
</dbReference>
<evidence type="ECO:0000256" key="2">
    <source>
        <dbReference type="ARBA" id="ARBA00023125"/>
    </source>
</evidence>
<feature type="transmembrane region" description="Helical" evidence="4">
    <location>
        <begin position="135"/>
        <end position="155"/>
    </location>
</feature>
<feature type="transmembrane region" description="Helical" evidence="4">
    <location>
        <begin position="197"/>
        <end position="215"/>
    </location>
</feature>
<keyword evidence="2" id="KW-0238">DNA-binding</keyword>